<dbReference type="Pfam" id="PF13414">
    <property type="entry name" value="TPR_11"/>
    <property type="match status" value="3"/>
</dbReference>
<feature type="transmembrane region" description="Helical" evidence="4">
    <location>
        <begin position="132"/>
        <end position="150"/>
    </location>
</feature>
<dbReference type="Gene3D" id="1.25.40.10">
    <property type="entry name" value="Tetratricopeptide repeat domain"/>
    <property type="match status" value="2"/>
</dbReference>
<feature type="transmembrane region" description="Helical" evidence="4">
    <location>
        <begin position="268"/>
        <end position="288"/>
    </location>
</feature>
<keyword evidence="2 3" id="KW-0802">TPR repeat</keyword>
<evidence type="ECO:0000256" key="4">
    <source>
        <dbReference type="SAM" id="Phobius"/>
    </source>
</evidence>
<dbReference type="PROSITE" id="PS50005">
    <property type="entry name" value="TPR"/>
    <property type="match status" value="7"/>
</dbReference>
<evidence type="ECO:0000256" key="1">
    <source>
        <dbReference type="ARBA" id="ARBA00022737"/>
    </source>
</evidence>
<dbReference type="PROSITE" id="PS50293">
    <property type="entry name" value="TPR_REGION"/>
    <property type="match status" value="3"/>
</dbReference>
<feature type="transmembrane region" description="Helical" evidence="4">
    <location>
        <begin position="421"/>
        <end position="442"/>
    </location>
</feature>
<dbReference type="InterPro" id="IPR019734">
    <property type="entry name" value="TPR_rpt"/>
</dbReference>
<feature type="repeat" description="TPR" evidence="3">
    <location>
        <begin position="769"/>
        <end position="802"/>
    </location>
</feature>
<evidence type="ECO:0000256" key="3">
    <source>
        <dbReference type="PROSITE-ProRule" id="PRU00339"/>
    </source>
</evidence>
<feature type="repeat" description="TPR" evidence="3">
    <location>
        <begin position="669"/>
        <end position="702"/>
    </location>
</feature>
<dbReference type="Pfam" id="PF13231">
    <property type="entry name" value="PMT_2"/>
    <property type="match status" value="1"/>
</dbReference>
<name>A0A564ZKI2_9BACT</name>
<dbReference type="InterPro" id="IPR038731">
    <property type="entry name" value="RgtA/B/C-like"/>
</dbReference>
<protein>
    <submittedName>
        <fullName evidence="6">Membrane protein</fullName>
    </submittedName>
</protein>
<feature type="repeat" description="TPR" evidence="3">
    <location>
        <begin position="735"/>
        <end position="768"/>
    </location>
</feature>
<evidence type="ECO:0000313" key="7">
    <source>
        <dbReference type="Proteomes" id="UP000334340"/>
    </source>
</evidence>
<dbReference type="Pfam" id="PF13432">
    <property type="entry name" value="TPR_16"/>
    <property type="match status" value="1"/>
</dbReference>
<dbReference type="InterPro" id="IPR011990">
    <property type="entry name" value="TPR-like_helical_dom_sf"/>
</dbReference>
<sequence length="820" mass="90172">MSRVKSATTEKARRSGELAISAQKAAGIRGIADWVLPHKTLPVVLLLAALTGLIYANSLRNEFVFDDGGLIVSNPQIRNLAQYPEFLKWDVNRPIQRASDRGITHRPLRTALLAVEYHLFGLNPAGYRAVNILLHAVNGVLVFLLLRLLFGGSRPALCAALLFIAHPIQTDSVAYISGQRDVLFTTWYLLGLWGFVRYRATERLSYLGVTGFAYVLGLMTKEMAITLPVLCAVYDLIHRMPGAGSDGRVSPVQAVRDGLRDIITRDRWLYFGAAAVVVAALYYFVVIANPSHQETLYGGGLGPTLNTSARIVVFYLKQLVFPATLNADYSYDAFPVSTSGADGRGLLAAAALAGIGYGLVRLLRVNRWAGFGGLWFFITLLPVSQIIPHHELVAEHFLYLPSIGFAVVAGYGVHRGLESRYAAGVAAAFLVIILLLGVRTVIRNRDWADELTLWTKTVQTAPRSARARINLAQSLKAHERYQEAIEQFQVYSTIKPESPSGHVGLGDTYRVLGRYEEAVEHFKKAIELNPTSAAPVVGLTQTYAAMGRTDRATELSVPVLGSQFADEKSYLQLGDAYRAADLYDLAVQAYRKGLELNPYDVALHTSLGKAYGASGRHDRALEAYREAVKLMPRSPISHTNLGAALLEMGRIEEAMTALQEALRLSADYADAHNNLGIAYHRLGRQAEAEASFRQALALQPDSTEFRTNLAMARVGSSEPSLEQLEREARENPTSAKAHFNLGSVYGNRGDMARAAREFQRALELDPGNPRIHYAIGLLRYQQGDRKAARQAWERALSFDPSFTPARDRLAELGIRGRAAN</sequence>
<evidence type="ECO:0000313" key="6">
    <source>
        <dbReference type="EMBL" id="VUZ85693.1"/>
    </source>
</evidence>
<feature type="transmembrane region" description="Helical" evidence="4">
    <location>
        <begin position="368"/>
        <end position="387"/>
    </location>
</feature>
<dbReference type="EMBL" id="CABIKM010000031">
    <property type="protein sequence ID" value="VUZ85693.1"/>
    <property type="molecule type" value="Genomic_DNA"/>
</dbReference>
<organism evidence="6 7">
    <name type="scientific">Candidatus Methylomirabilis lanthanidiphila</name>
    <dbReference type="NCBI Taxonomy" id="2211376"/>
    <lineage>
        <taxon>Bacteria</taxon>
        <taxon>Candidatus Methylomirabilota</taxon>
        <taxon>Candidatus Methylomirabilia</taxon>
        <taxon>Candidatus Methylomirabilales</taxon>
        <taxon>Candidatus Methylomirabilaceae</taxon>
        <taxon>Candidatus Methylomirabilis</taxon>
    </lineage>
</organism>
<feature type="repeat" description="TPR" evidence="3">
    <location>
        <begin position="567"/>
        <end position="600"/>
    </location>
</feature>
<feature type="repeat" description="TPR" evidence="3">
    <location>
        <begin position="499"/>
        <end position="532"/>
    </location>
</feature>
<feature type="transmembrane region" description="Helical" evidence="4">
    <location>
        <begin position="345"/>
        <end position="363"/>
    </location>
</feature>
<accession>A0A564ZKI2</accession>
<dbReference type="PANTHER" id="PTHR44227">
    <property type="match status" value="1"/>
</dbReference>
<keyword evidence="4" id="KW-1133">Transmembrane helix</keyword>
<keyword evidence="1" id="KW-0677">Repeat</keyword>
<dbReference type="PANTHER" id="PTHR44227:SF3">
    <property type="entry name" value="PROTEIN O-MANNOSYL-TRANSFERASE TMTC4"/>
    <property type="match status" value="1"/>
</dbReference>
<feature type="transmembrane region" description="Helical" evidence="4">
    <location>
        <begin position="393"/>
        <end position="414"/>
    </location>
</feature>
<dbReference type="SUPFAM" id="SSF48452">
    <property type="entry name" value="TPR-like"/>
    <property type="match status" value="2"/>
</dbReference>
<dbReference type="InterPro" id="IPR052346">
    <property type="entry name" value="O-mannosyl-transferase_TMTC"/>
</dbReference>
<dbReference type="Pfam" id="PF00515">
    <property type="entry name" value="TPR_1"/>
    <property type="match status" value="1"/>
</dbReference>
<keyword evidence="4" id="KW-0812">Transmembrane</keyword>
<dbReference type="AlphaFoldDB" id="A0A564ZKI2"/>
<dbReference type="Proteomes" id="UP000334340">
    <property type="component" value="Unassembled WGS sequence"/>
</dbReference>
<feature type="repeat" description="TPR" evidence="3">
    <location>
        <begin position="601"/>
        <end position="634"/>
    </location>
</feature>
<reference evidence="6 7" key="1">
    <citation type="submission" date="2019-07" db="EMBL/GenBank/DDBJ databases">
        <authorList>
            <person name="Cremers G."/>
        </authorList>
    </citation>
    <scope>NUCLEOTIDE SEQUENCE [LARGE SCALE GENOMIC DNA]</scope>
</reference>
<gene>
    <name evidence="6" type="ORF">MELA_02078</name>
</gene>
<proteinExistence type="predicted"/>
<feature type="domain" description="Glycosyltransferase RgtA/B/C/D-like" evidence="5">
    <location>
        <begin position="107"/>
        <end position="238"/>
    </location>
</feature>
<dbReference type="SMART" id="SM00028">
    <property type="entry name" value="TPR"/>
    <property type="match status" value="8"/>
</dbReference>
<evidence type="ECO:0000259" key="5">
    <source>
        <dbReference type="Pfam" id="PF13231"/>
    </source>
</evidence>
<feature type="transmembrane region" description="Helical" evidence="4">
    <location>
        <begin position="40"/>
        <end position="58"/>
    </location>
</feature>
<keyword evidence="4" id="KW-0472">Membrane</keyword>
<feature type="repeat" description="TPR" evidence="3">
    <location>
        <begin position="635"/>
        <end position="668"/>
    </location>
</feature>
<evidence type="ECO:0000256" key="2">
    <source>
        <dbReference type="ARBA" id="ARBA00022803"/>
    </source>
</evidence>
<keyword evidence="7" id="KW-1185">Reference proteome</keyword>